<protein>
    <submittedName>
        <fullName evidence="1">Uncharacterized protein</fullName>
    </submittedName>
</protein>
<organism evidence="1 2">
    <name type="scientific">Burkholderia multivorans CGD2</name>
    <dbReference type="NCBI Taxonomy" id="513052"/>
    <lineage>
        <taxon>Bacteria</taxon>
        <taxon>Pseudomonadati</taxon>
        <taxon>Pseudomonadota</taxon>
        <taxon>Betaproteobacteria</taxon>
        <taxon>Burkholderiales</taxon>
        <taxon>Burkholderiaceae</taxon>
        <taxon>Burkholderia</taxon>
        <taxon>Burkholderia cepacia complex</taxon>
    </lineage>
</organism>
<dbReference type="AlphaFoldDB" id="B9BKA4"/>
<name>B9BKA4_9BURK</name>
<comment type="caution">
    <text evidence="1">The sequence shown here is derived from an EMBL/GenBank/DDBJ whole genome shotgun (WGS) entry which is preliminary data.</text>
</comment>
<proteinExistence type="predicted"/>
<gene>
    <name evidence="1" type="ORF">BURMUCGD2_5512</name>
</gene>
<dbReference type="EMBL" id="ACFC01000002">
    <property type="protein sequence ID" value="EEE08371.1"/>
    <property type="molecule type" value="Genomic_DNA"/>
</dbReference>
<accession>B9BKA4</accession>
<dbReference type="Proteomes" id="UP000004535">
    <property type="component" value="Unassembled WGS sequence"/>
</dbReference>
<sequence length="48" mass="5044">MSGSAFRFASGDLATIVVPRLALVSRAGSSPRTADLDRTDIMAAFQSE</sequence>
<evidence type="ECO:0000313" key="2">
    <source>
        <dbReference type="Proteomes" id="UP000004535"/>
    </source>
</evidence>
<reference evidence="1 2" key="1">
    <citation type="journal article" date="2012" name="J. Bacteriol.">
        <title>Draft Genome Sequence Determination for Cystic Fibrosis and Chronic Granulomatous Disease Burkholderia multivorans Isolates.</title>
        <authorList>
            <person name="Varga J.J."/>
            <person name="Losada L."/>
            <person name="Zelazny A.M."/>
            <person name="Brinkac L."/>
            <person name="Harkins D."/>
            <person name="Radune D."/>
            <person name="Hostetler J."/>
            <person name="Sampaio E.P."/>
            <person name="Ronning C.M."/>
            <person name="Nierman W.C."/>
            <person name="Greenberg D.E."/>
            <person name="Holland S.M."/>
            <person name="Goldberg J.B."/>
        </authorList>
    </citation>
    <scope>NUCLEOTIDE SEQUENCE [LARGE SCALE GENOMIC DNA]</scope>
    <source>
        <strain evidence="1 2">CGD2</strain>
    </source>
</reference>
<evidence type="ECO:0000313" key="1">
    <source>
        <dbReference type="EMBL" id="EEE08371.1"/>
    </source>
</evidence>